<evidence type="ECO:0000256" key="1">
    <source>
        <dbReference type="SAM" id="MobiDB-lite"/>
    </source>
</evidence>
<protein>
    <submittedName>
        <fullName evidence="2">Uncharacterized protein</fullName>
    </submittedName>
</protein>
<accession>C6LBP5</accession>
<organism evidence="2 3">
    <name type="scientific">Marvinbryantia formatexigens DSM 14469</name>
    <dbReference type="NCBI Taxonomy" id="478749"/>
    <lineage>
        <taxon>Bacteria</taxon>
        <taxon>Bacillati</taxon>
        <taxon>Bacillota</taxon>
        <taxon>Clostridia</taxon>
        <taxon>Lachnospirales</taxon>
        <taxon>Lachnospiraceae</taxon>
        <taxon>Marvinbryantia</taxon>
    </lineage>
</organism>
<keyword evidence="3" id="KW-1185">Reference proteome</keyword>
<reference evidence="2" key="1">
    <citation type="submission" date="2009-07" db="EMBL/GenBank/DDBJ databases">
        <authorList>
            <person name="Weinstock G."/>
            <person name="Sodergren E."/>
            <person name="Clifton S."/>
            <person name="Fulton L."/>
            <person name="Fulton B."/>
            <person name="Courtney L."/>
            <person name="Fronick C."/>
            <person name="Harrison M."/>
            <person name="Strong C."/>
            <person name="Farmer C."/>
            <person name="Delahaunty K."/>
            <person name="Markovic C."/>
            <person name="Hall O."/>
            <person name="Minx P."/>
            <person name="Tomlinson C."/>
            <person name="Mitreva M."/>
            <person name="Nelson J."/>
            <person name="Hou S."/>
            <person name="Wollam A."/>
            <person name="Pepin K.H."/>
            <person name="Johnson M."/>
            <person name="Bhonagiri V."/>
            <person name="Nash W.E."/>
            <person name="Warren W."/>
            <person name="Chinwalla A."/>
            <person name="Mardis E.R."/>
            <person name="Wilson R.K."/>
        </authorList>
    </citation>
    <scope>NUCLEOTIDE SEQUENCE [LARGE SCALE GENOMIC DNA]</scope>
    <source>
        <strain evidence="2">DSM 14469</strain>
    </source>
</reference>
<comment type="caution">
    <text evidence="2">The sequence shown here is derived from an EMBL/GenBank/DDBJ whole genome shotgun (WGS) entry which is preliminary data.</text>
</comment>
<dbReference type="AlphaFoldDB" id="C6LBP5"/>
<evidence type="ECO:0000313" key="2">
    <source>
        <dbReference type="EMBL" id="EET61848.1"/>
    </source>
</evidence>
<feature type="compositionally biased region" description="Basic residues" evidence="1">
    <location>
        <begin position="76"/>
        <end position="88"/>
    </location>
</feature>
<feature type="region of interest" description="Disordered" evidence="1">
    <location>
        <begin position="68"/>
        <end position="88"/>
    </location>
</feature>
<dbReference type="Proteomes" id="UP000005561">
    <property type="component" value="Unassembled WGS sequence"/>
</dbReference>
<dbReference type="STRING" id="168384.SAMN05660368_00599"/>
<proteinExistence type="predicted"/>
<gene>
    <name evidence="2" type="ORF">BRYFOR_06040</name>
</gene>
<dbReference type="EMBL" id="ACCL02000004">
    <property type="protein sequence ID" value="EET61848.1"/>
    <property type="molecule type" value="Genomic_DNA"/>
</dbReference>
<sequence length="88" mass="10054">METEQKKGAGEMAEMIVYFSRKDENYVSGTIRKLDIGNTEIAAGLLQKLTGADWKRTCFERRERELRRTGNQRVSGRNKKIITGGCKK</sequence>
<name>C6LBP5_9FIRM</name>
<evidence type="ECO:0000313" key="3">
    <source>
        <dbReference type="Proteomes" id="UP000005561"/>
    </source>
</evidence>